<feature type="transmembrane region" description="Helical" evidence="11">
    <location>
        <begin position="665"/>
        <end position="683"/>
    </location>
</feature>
<feature type="transmembrane region" description="Helical" evidence="11">
    <location>
        <begin position="478"/>
        <end position="502"/>
    </location>
</feature>
<dbReference type="Pfam" id="PF20501">
    <property type="entry name" value="MbhE"/>
    <property type="match status" value="1"/>
</dbReference>
<feature type="domain" description="NADH-Ubiquinone oxidoreductase (complex I) chain 5 N-terminal" evidence="13">
    <location>
        <begin position="48"/>
        <end position="94"/>
    </location>
</feature>
<dbReference type="PANTHER" id="PTHR43373">
    <property type="entry name" value="NA(+)/H(+) ANTIPORTER SUBUNIT"/>
    <property type="match status" value="1"/>
</dbReference>
<evidence type="ECO:0000256" key="6">
    <source>
        <dbReference type="ARBA" id="ARBA00022692"/>
    </source>
</evidence>
<dbReference type="Pfam" id="PF00662">
    <property type="entry name" value="Proton_antipo_N"/>
    <property type="match status" value="1"/>
</dbReference>
<evidence type="ECO:0000313" key="16">
    <source>
        <dbReference type="EMBL" id="SFS09397.1"/>
    </source>
</evidence>
<keyword evidence="7 11" id="KW-1133">Transmembrane helix</keyword>
<sequence>MDSSTPSRWITPAGLLPVFIAASLFVLFAQMIPTITAGDTLRFVWEWVPSLGVNVSFYIDGLSLTFALLITGIGALVMLYSARYLAGHVHQARFSFYLTSFMLAMIGLVTSDNLLALFVFWELTTITSYLLIGFNHDATKSRRSALQALLMTGVGGLALLAGIILIGTTAGTFEMSEINAMPGVLTGSVMYLPILLLVLAGAFTKSAQFPLHFWLPNAMAAPTPVSAYLHSATMVKAGVYLLARVHPSFAGTDVWLWTLTIAGAVTMVFASVMALRQTDLKLALAYTTLMALGALTLLLGNESGYTITAAATFLVVHSLYKAALFLVVGILDAQTGTRDARQLFGMARAMPITAMAAGIAALSMAGFPPFLGFIGKELKYAGALAVASEPILVAGAVLISSALMVAIAGIVSFRPFWSKSGTPIPDVKEAPWPMLVGPIILALLGAIFGIFPETLQSIVTPTVAAIVGNAEPAKELRLWAGVNLPLFLSIATFVLGFLLYAYKVQLRDWLIGITTRAPSFDNGWDRLMAGVAAGSKALTRGIQTGVLKHYMYVTFATALVALAFTLFTQTSGIPSVSWPQIALWDWLVFLLVLLGTWLTVVTNSRITAIAGLGVVGIGMAMIFILFSAPDVAITQLLVETLVVVLFAAAALKLPELDKDSFGKRPFDALLALGFGVVTTIILMKVTTGPIDRELTTFFETASWPEAFGQNIVNVILVDFRALDTFGEIAVVLIAAISIFALLRAKPEPQAEEDQP</sequence>
<feature type="transmembrane region" description="Helical" evidence="11">
    <location>
        <begin position="724"/>
        <end position="742"/>
    </location>
</feature>
<evidence type="ECO:0000256" key="9">
    <source>
        <dbReference type="ARBA" id="ARBA00023136"/>
    </source>
</evidence>
<evidence type="ECO:0000259" key="12">
    <source>
        <dbReference type="Pfam" id="PF00361"/>
    </source>
</evidence>
<keyword evidence="8" id="KW-0406">Ion transport</keyword>
<feature type="transmembrane region" description="Helical" evidence="11">
    <location>
        <begin position="282"/>
        <end position="299"/>
    </location>
</feature>
<feature type="transmembrane region" description="Helical" evidence="11">
    <location>
        <begin position="432"/>
        <end position="451"/>
    </location>
</feature>
<keyword evidence="6 10" id="KW-0812">Transmembrane</keyword>
<evidence type="ECO:0000256" key="7">
    <source>
        <dbReference type="ARBA" id="ARBA00022989"/>
    </source>
</evidence>
<dbReference type="Gene3D" id="1.20.120.1200">
    <property type="entry name" value="NADH-ubiquinone/plastoquinone oxidoreductase chain 6, subunit NuoJ"/>
    <property type="match status" value="1"/>
</dbReference>
<feature type="transmembrane region" description="Helical" evidence="11">
    <location>
        <begin position="391"/>
        <end position="411"/>
    </location>
</feature>
<evidence type="ECO:0000256" key="5">
    <source>
        <dbReference type="ARBA" id="ARBA00022475"/>
    </source>
</evidence>
<name>A0A1I6M112_9RHOB</name>
<comment type="function">
    <text evidence="1">NDH-1 shuttles electrons from NADH, via FMN and iron-sulfur (Fe-S) centers, to quinones in the respiratory chain. The immediate electron acceptor for the enzyme in this species is believed to be ubiquinone. Couples the redox reaction to proton translocation (for every two electrons transferred, four hydrogen ions are translocated across the cytoplasmic membrane), and thus conserves the redox energy in a proton gradient.</text>
</comment>
<evidence type="ECO:0000259" key="13">
    <source>
        <dbReference type="Pfam" id="PF00662"/>
    </source>
</evidence>
<feature type="transmembrane region" description="Helical" evidence="11">
    <location>
        <begin position="608"/>
        <end position="626"/>
    </location>
</feature>
<keyword evidence="17" id="KW-1185">Reference proteome</keyword>
<feature type="transmembrane region" description="Helical" evidence="11">
    <location>
        <begin position="180"/>
        <end position="204"/>
    </location>
</feature>
<feature type="transmembrane region" description="Helical" evidence="11">
    <location>
        <begin position="115"/>
        <end position="134"/>
    </location>
</feature>
<organism evidence="16 17">
    <name type="scientific">Yoonia litorea</name>
    <dbReference type="NCBI Taxonomy" id="1123755"/>
    <lineage>
        <taxon>Bacteria</taxon>
        <taxon>Pseudomonadati</taxon>
        <taxon>Pseudomonadota</taxon>
        <taxon>Alphaproteobacteria</taxon>
        <taxon>Rhodobacterales</taxon>
        <taxon>Paracoccaceae</taxon>
        <taxon>Yoonia</taxon>
    </lineage>
</organism>
<feature type="transmembrane region" description="Helical" evidence="11">
    <location>
        <begin position="12"/>
        <end position="35"/>
    </location>
</feature>
<accession>A0A1I6M112</accession>
<dbReference type="PANTHER" id="PTHR43373:SF1">
    <property type="entry name" value="NA(+)_H(+) ANTIPORTER SUBUNIT A"/>
    <property type="match status" value="1"/>
</dbReference>
<dbReference type="InterPro" id="IPR046806">
    <property type="entry name" value="MrpA_C/MbhE"/>
</dbReference>
<dbReference type="InterPro" id="IPR001750">
    <property type="entry name" value="ND/Mrp_TM"/>
</dbReference>
<proteinExistence type="predicted"/>
<dbReference type="Pfam" id="PF13244">
    <property type="entry name" value="MbhD"/>
    <property type="match status" value="1"/>
</dbReference>
<feature type="transmembrane region" description="Helical" evidence="11">
    <location>
        <begin position="632"/>
        <end position="653"/>
    </location>
</feature>
<feature type="transmembrane region" description="Helical" evidence="11">
    <location>
        <begin position="305"/>
        <end position="331"/>
    </location>
</feature>
<evidence type="ECO:0000256" key="11">
    <source>
        <dbReference type="SAM" id="Phobius"/>
    </source>
</evidence>
<protein>
    <submittedName>
        <fullName evidence="16">Multisubunit sodium/proton antiporter, MrpA subunit</fullName>
    </submittedName>
</protein>
<evidence type="ECO:0000256" key="3">
    <source>
        <dbReference type="ARBA" id="ARBA00022448"/>
    </source>
</evidence>
<feature type="transmembrane region" description="Helical" evidence="11">
    <location>
        <begin position="352"/>
        <end position="371"/>
    </location>
</feature>
<evidence type="ECO:0000259" key="15">
    <source>
        <dbReference type="Pfam" id="PF20501"/>
    </source>
</evidence>
<gene>
    <name evidence="16" type="ORF">SAMN05444714_1116</name>
</gene>
<evidence type="ECO:0000256" key="8">
    <source>
        <dbReference type="ARBA" id="ARBA00023065"/>
    </source>
</evidence>
<dbReference type="InterPro" id="IPR001516">
    <property type="entry name" value="Proton_antipo_N"/>
</dbReference>
<dbReference type="GO" id="GO:0015297">
    <property type="term" value="F:antiporter activity"/>
    <property type="evidence" value="ECO:0007669"/>
    <property type="project" value="UniProtKB-KW"/>
</dbReference>
<evidence type="ECO:0000256" key="1">
    <source>
        <dbReference type="ARBA" id="ARBA00002378"/>
    </source>
</evidence>
<evidence type="ECO:0000313" key="17">
    <source>
        <dbReference type="Proteomes" id="UP000198926"/>
    </source>
</evidence>
<evidence type="ECO:0000256" key="4">
    <source>
        <dbReference type="ARBA" id="ARBA00022449"/>
    </source>
</evidence>
<feature type="transmembrane region" description="Helical" evidence="11">
    <location>
        <begin position="581"/>
        <end position="601"/>
    </location>
</feature>
<feature type="transmembrane region" description="Helical" evidence="11">
    <location>
        <begin position="255"/>
        <end position="275"/>
    </location>
</feature>
<dbReference type="Pfam" id="PF00361">
    <property type="entry name" value="Proton_antipo_M"/>
    <property type="match status" value="1"/>
</dbReference>
<reference evidence="16 17" key="1">
    <citation type="submission" date="2016-10" db="EMBL/GenBank/DDBJ databases">
        <authorList>
            <person name="de Groot N.N."/>
        </authorList>
    </citation>
    <scope>NUCLEOTIDE SEQUENCE [LARGE SCALE GENOMIC DNA]</scope>
    <source>
        <strain evidence="16 17">DSM 29433</strain>
    </source>
</reference>
<feature type="domain" description="NADH:quinone oxidoreductase/Mrp antiporter transmembrane" evidence="12">
    <location>
        <begin position="111"/>
        <end position="396"/>
    </location>
</feature>
<evidence type="ECO:0000259" key="14">
    <source>
        <dbReference type="Pfam" id="PF13244"/>
    </source>
</evidence>
<dbReference type="Proteomes" id="UP000198926">
    <property type="component" value="Unassembled WGS sequence"/>
</dbReference>
<keyword evidence="3" id="KW-0813">Transport</keyword>
<dbReference type="PRINTS" id="PR01434">
    <property type="entry name" value="NADHDHGNASE5"/>
</dbReference>
<feature type="domain" description="MrpA C-terminal/MbhE" evidence="15">
    <location>
        <begin position="664"/>
        <end position="744"/>
    </location>
</feature>
<comment type="subcellular location">
    <subcellularLocation>
        <location evidence="2">Cell membrane</location>
        <topology evidence="2">Multi-pass membrane protein</topology>
    </subcellularLocation>
    <subcellularLocation>
        <location evidence="10">Membrane</location>
        <topology evidence="10">Multi-pass membrane protein</topology>
    </subcellularLocation>
</comment>
<dbReference type="EMBL" id="FOZM01000001">
    <property type="protein sequence ID" value="SFS09397.1"/>
    <property type="molecule type" value="Genomic_DNA"/>
</dbReference>
<feature type="transmembrane region" description="Helical" evidence="11">
    <location>
        <begin position="92"/>
        <end position="109"/>
    </location>
</feature>
<dbReference type="InterPro" id="IPR050616">
    <property type="entry name" value="CPA3_Na-H_Antiporter_A"/>
</dbReference>
<dbReference type="InterPro" id="IPR042106">
    <property type="entry name" value="Nuo/plastoQ_OxRdtase_6_NuoJ"/>
</dbReference>
<dbReference type="RefSeq" id="WP_242649770.1">
    <property type="nucleotide sequence ID" value="NZ_FOZM01000001.1"/>
</dbReference>
<keyword evidence="4" id="KW-0050">Antiport</keyword>
<dbReference type="AlphaFoldDB" id="A0A1I6M112"/>
<evidence type="ECO:0000256" key="10">
    <source>
        <dbReference type="RuleBase" id="RU000320"/>
    </source>
</evidence>
<evidence type="ECO:0000256" key="2">
    <source>
        <dbReference type="ARBA" id="ARBA00004651"/>
    </source>
</evidence>
<dbReference type="InterPro" id="IPR025383">
    <property type="entry name" value="MrpA_C/MbhD"/>
</dbReference>
<feature type="transmembrane region" description="Helical" evidence="11">
    <location>
        <begin position="550"/>
        <end position="569"/>
    </location>
</feature>
<feature type="transmembrane region" description="Helical" evidence="11">
    <location>
        <begin position="146"/>
        <end position="168"/>
    </location>
</feature>
<dbReference type="STRING" id="1123755.SAMN05444714_1116"/>
<feature type="domain" description="MrpA C-terminal/MbhD" evidence="14">
    <location>
        <begin position="590"/>
        <end position="655"/>
    </location>
</feature>
<feature type="transmembrane region" description="Helical" evidence="11">
    <location>
        <begin position="55"/>
        <end position="80"/>
    </location>
</feature>
<dbReference type="GO" id="GO:0006811">
    <property type="term" value="P:monoatomic ion transport"/>
    <property type="evidence" value="ECO:0007669"/>
    <property type="project" value="UniProtKB-KW"/>
</dbReference>
<dbReference type="GO" id="GO:0005886">
    <property type="term" value="C:plasma membrane"/>
    <property type="evidence" value="ECO:0007669"/>
    <property type="project" value="UniProtKB-SubCell"/>
</dbReference>
<keyword evidence="9 11" id="KW-0472">Membrane</keyword>
<keyword evidence="5" id="KW-1003">Cell membrane</keyword>